<proteinExistence type="inferred from homology"/>
<dbReference type="Gene3D" id="3.50.30.60">
    <property type="entry name" value="LD-carboxypeptidase A C-terminal domain-like"/>
    <property type="match status" value="1"/>
</dbReference>
<dbReference type="GO" id="GO:0006508">
    <property type="term" value="P:proteolysis"/>
    <property type="evidence" value="ECO:0007669"/>
    <property type="project" value="UniProtKB-KW"/>
</dbReference>
<evidence type="ECO:0000313" key="11">
    <source>
        <dbReference type="Proteomes" id="UP000004207"/>
    </source>
</evidence>
<dbReference type="PANTHER" id="PTHR30237:SF2">
    <property type="entry name" value="MUREIN TETRAPEPTIDE CARBOXYPEPTIDASE"/>
    <property type="match status" value="1"/>
</dbReference>
<dbReference type="STRING" id="504.KKKWG1_1065"/>
<evidence type="ECO:0000256" key="6">
    <source>
        <dbReference type="SAM" id="MobiDB-lite"/>
    </source>
</evidence>
<evidence type="ECO:0000256" key="7">
    <source>
        <dbReference type="SAM" id="SignalP"/>
    </source>
</evidence>
<feature type="domain" description="LD-carboxypeptidase N-terminal" evidence="8">
    <location>
        <begin position="63"/>
        <end position="183"/>
    </location>
</feature>
<evidence type="ECO:0000256" key="5">
    <source>
        <dbReference type="ARBA" id="ARBA00022825"/>
    </source>
</evidence>
<dbReference type="PROSITE" id="PS51318">
    <property type="entry name" value="TAT"/>
    <property type="match status" value="1"/>
</dbReference>
<dbReference type="eggNOG" id="COG1619">
    <property type="taxonomic scope" value="Bacteria"/>
</dbReference>
<keyword evidence="11" id="KW-1185">Reference proteome</keyword>
<dbReference type="GO" id="GO:0008236">
    <property type="term" value="F:serine-type peptidase activity"/>
    <property type="evidence" value="ECO:0007669"/>
    <property type="project" value="UniProtKB-KW"/>
</dbReference>
<evidence type="ECO:0000313" key="10">
    <source>
        <dbReference type="EMBL" id="EGK11172.1"/>
    </source>
</evidence>
<dbReference type="MEROPS" id="S66.002"/>
<feature type="region of interest" description="Disordered" evidence="6">
    <location>
        <begin position="29"/>
        <end position="58"/>
    </location>
</feature>
<protein>
    <submittedName>
        <fullName evidence="10">Muramoyltetrapeptide carboxypeptidase</fullName>
        <ecNumber evidence="10">3.4.17.13</ecNumber>
    </submittedName>
</protein>
<dbReference type="Pfam" id="PF02016">
    <property type="entry name" value="Peptidase_S66"/>
    <property type="match status" value="1"/>
</dbReference>
<keyword evidence="3" id="KW-0645">Protease</keyword>
<evidence type="ECO:0000259" key="9">
    <source>
        <dbReference type="Pfam" id="PF17676"/>
    </source>
</evidence>
<dbReference type="InterPro" id="IPR003507">
    <property type="entry name" value="S66_fam"/>
</dbReference>
<comment type="similarity">
    <text evidence="1">Belongs to the peptidase S66 family.</text>
</comment>
<feature type="compositionally biased region" description="Polar residues" evidence="6">
    <location>
        <begin position="37"/>
        <end position="58"/>
    </location>
</feature>
<keyword evidence="2 10" id="KW-0121">Carboxypeptidase</keyword>
<evidence type="ECO:0000259" key="8">
    <source>
        <dbReference type="Pfam" id="PF02016"/>
    </source>
</evidence>
<dbReference type="SUPFAM" id="SSF141986">
    <property type="entry name" value="LD-carboxypeptidase A C-terminal domain-like"/>
    <property type="match status" value="1"/>
</dbReference>
<evidence type="ECO:0000256" key="4">
    <source>
        <dbReference type="ARBA" id="ARBA00022801"/>
    </source>
</evidence>
<dbReference type="Pfam" id="PF17676">
    <property type="entry name" value="Peptidase_S66C"/>
    <property type="match status" value="1"/>
</dbReference>
<dbReference type="InterPro" id="IPR040449">
    <property type="entry name" value="Peptidase_S66_N"/>
</dbReference>
<evidence type="ECO:0000256" key="2">
    <source>
        <dbReference type="ARBA" id="ARBA00022645"/>
    </source>
</evidence>
<evidence type="ECO:0000256" key="3">
    <source>
        <dbReference type="ARBA" id="ARBA00022670"/>
    </source>
</evidence>
<dbReference type="SUPFAM" id="SSF52317">
    <property type="entry name" value="Class I glutamine amidotransferase-like"/>
    <property type="match status" value="1"/>
</dbReference>
<dbReference type="InterPro" id="IPR029062">
    <property type="entry name" value="Class_I_gatase-like"/>
</dbReference>
<name>F5S5J8_KINKI</name>
<dbReference type="InterPro" id="IPR027478">
    <property type="entry name" value="LdcA_N"/>
</dbReference>
<comment type="caution">
    <text evidence="10">The sequence shown here is derived from an EMBL/GenBank/DDBJ whole genome shotgun (WGS) entry which is preliminary data.</text>
</comment>
<dbReference type="Proteomes" id="UP000004207">
    <property type="component" value="Unassembled WGS sequence"/>
</dbReference>
<gene>
    <name evidence="10" type="primary">idcA</name>
    <name evidence="10" type="ORF">HMPREF0476_0481</name>
</gene>
<dbReference type="EC" id="3.4.17.13" evidence="10"/>
<dbReference type="GO" id="GO:0106415">
    <property type="term" value="F:muramoyltetrapeptide carboxypeptidase activity"/>
    <property type="evidence" value="ECO:0007669"/>
    <property type="project" value="UniProtKB-EC"/>
</dbReference>
<evidence type="ECO:0000256" key="1">
    <source>
        <dbReference type="ARBA" id="ARBA00010233"/>
    </source>
</evidence>
<dbReference type="InterPro" id="IPR040921">
    <property type="entry name" value="Peptidase_S66C"/>
</dbReference>
<feature type="signal peptide" evidence="7">
    <location>
        <begin position="1"/>
        <end position="25"/>
    </location>
</feature>
<dbReference type="HOGENOM" id="CLU_034346_0_0_4"/>
<dbReference type="EMBL" id="AFHS01000014">
    <property type="protein sequence ID" value="EGK11172.1"/>
    <property type="molecule type" value="Genomic_DNA"/>
</dbReference>
<dbReference type="InterPro" id="IPR006311">
    <property type="entry name" value="TAT_signal"/>
</dbReference>
<feature type="chain" id="PRO_5003331814" evidence="7">
    <location>
        <begin position="26"/>
        <end position="396"/>
    </location>
</feature>
<dbReference type="PANTHER" id="PTHR30237">
    <property type="entry name" value="MURAMOYLTETRAPEPTIDE CARBOXYPEPTIDASE"/>
    <property type="match status" value="1"/>
</dbReference>
<organism evidence="10 11">
    <name type="scientific">Kingella kingae ATCC 23330</name>
    <dbReference type="NCBI Taxonomy" id="887327"/>
    <lineage>
        <taxon>Bacteria</taxon>
        <taxon>Pseudomonadati</taxon>
        <taxon>Pseudomonadota</taxon>
        <taxon>Betaproteobacteria</taxon>
        <taxon>Neisseriales</taxon>
        <taxon>Neisseriaceae</taxon>
        <taxon>Kingella</taxon>
    </lineage>
</organism>
<feature type="domain" description="LD-carboxypeptidase C-terminal" evidence="9">
    <location>
        <begin position="230"/>
        <end position="346"/>
    </location>
</feature>
<dbReference type="AlphaFoldDB" id="F5S5J8"/>
<accession>F5S5J8</accession>
<keyword evidence="7" id="KW-0732">Signal</keyword>
<sequence>MMTIQLSRRHLLQHSALAMSSGILAACGSSPKPMPSVTPTANTMPSTQPNRPNTSSNQSSLHLFASSGFCEDPTRIQNGLNALHGAGFVISNHQAAYRRFQRFAGSDAERIADLQDIATGKIATPKMLMGVRGGYGAARLLPHIDWASLGARMQEVQTLLFGFSDVTAIQLALLAQSITPSFAGPMLYSEFAKTPLDAYTMDSFIRTTTSQSVTVNVPNYQTSSVPNVDGVLWGGNLSVLVSLVGTPYMPNIQGGLLFLEDVGEQPYRIERMLQTLHLADILKKQRAIILGDFRMGNIRDVYDSSYTLNSVAQTISRVAGIPVLTGFPFGHIAHKTTFPLGAQAALRGNSAGGYQITFSGYPTLNAASLNLSALLPPPMPVLESGMAGDNQVDAEF</sequence>
<reference evidence="10 11" key="1">
    <citation type="submission" date="2011-04" db="EMBL/GenBank/DDBJ databases">
        <authorList>
            <person name="Muzny D."/>
            <person name="Qin X."/>
            <person name="Deng J."/>
            <person name="Jiang H."/>
            <person name="Liu Y."/>
            <person name="Qu J."/>
            <person name="Song X.-Z."/>
            <person name="Zhang L."/>
            <person name="Thornton R."/>
            <person name="Coyle M."/>
            <person name="Francisco L."/>
            <person name="Jackson L."/>
            <person name="Javaid M."/>
            <person name="Korchina V."/>
            <person name="Kovar C."/>
            <person name="Mata R."/>
            <person name="Mathew T."/>
            <person name="Ngo R."/>
            <person name="Nguyen L."/>
            <person name="Nguyen N."/>
            <person name="Okwuonu G."/>
            <person name="Ongeri F."/>
            <person name="Pham C."/>
            <person name="Simmons D."/>
            <person name="Wilczek-Boney K."/>
            <person name="Hale W."/>
            <person name="Jakkamsetti A."/>
            <person name="Pham P."/>
            <person name="Ruth R."/>
            <person name="San Lucas F."/>
            <person name="Warren J."/>
            <person name="Zhang J."/>
            <person name="Zhao Z."/>
            <person name="Zhou C."/>
            <person name="Zhu D."/>
            <person name="Lee S."/>
            <person name="Bess C."/>
            <person name="Blankenburg K."/>
            <person name="Forbes L."/>
            <person name="Fu Q."/>
            <person name="Gubbala S."/>
            <person name="Hirani K."/>
            <person name="Jayaseelan J.C."/>
            <person name="Lara F."/>
            <person name="Munidasa M."/>
            <person name="Palculict T."/>
            <person name="Patil S."/>
            <person name="Pu L.-L."/>
            <person name="Saada N."/>
            <person name="Tang L."/>
            <person name="Weissenberger G."/>
            <person name="Zhu Y."/>
            <person name="Hemphill L."/>
            <person name="Shang Y."/>
            <person name="Youmans B."/>
            <person name="Ayvaz T."/>
            <person name="Ross M."/>
            <person name="Santibanez J."/>
            <person name="Aqrawi P."/>
            <person name="Gross S."/>
            <person name="Joshi V."/>
            <person name="Fowler G."/>
            <person name="Nazareth L."/>
            <person name="Reid J."/>
            <person name="Worley K."/>
            <person name="Petrosino J."/>
            <person name="Highlander S."/>
            <person name="Gibbs R."/>
        </authorList>
    </citation>
    <scope>NUCLEOTIDE SEQUENCE [LARGE SCALE GENOMIC DNA]</scope>
    <source>
        <strain evidence="10 11">ATCC 23330</strain>
    </source>
</reference>
<dbReference type="Gene3D" id="3.40.50.10740">
    <property type="entry name" value="Class I glutamine amidotransferase-like"/>
    <property type="match status" value="1"/>
</dbReference>
<dbReference type="CDD" id="cd07025">
    <property type="entry name" value="Peptidase_S66"/>
    <property type="match status" value="1"/>
</dbReference>
<dbReference type="InterPro" id="IPR027461">
    <property type="entry name" value="Carboxypeptidase_A_C_sf"/>
</dbReference>
<keyword evidence="4 10" id="KW-0378">Hydrolase</keyword>
<keyword evidence="5" id="KW-0720">Serine protease</keyword>